<evidence type="ECO:0000256" key="8">
    <source>
        <dbReference type="ARBA" id="ARBA00022840"/>
    </source>
</evidence>
<protein>
    <recommendedName>
        <fullName evidence="3">tRNA threonylcarbamoyladenosine biosynthesis protein TsaE</fullName>
    </recommendedName>
    <alternativeName>
        <fullName evidence="10">t(6)A37 threonylcarbamoyladenosine biosynthesis protein TsaE</fullName>
    </alternativeName>
</protein>
<evidence type="ECO:0000256" key="9">
    <source>
        <dbReference type="ARBA" id="ARBA00022842"/>
    </source>
</evidence>
<keyword evidence="9" id="KW-0460">Magnesium</keyword>
<keyword evidence="5" id="KW-0819">tRNA processing</keyword>
<evidence type="ECO:0000256" key="6">
    <source>
        <dbReference type="ARBA" id="ARBA00022723"/>
    </source>
</evidence>
<dbReference type="RefSeq" id="WP_380697675.1">
    <property type="nucleotide sequence ID" value="NZ_JBHRYR010000004.1"/>
</dbReference>
<keyword evidence="7" id="KW-0547">Nucleotide-binding</keyword>
<comment type="similarity">
    <text evidence="2">Belongs to the TsaE family.</text>
</comment>
<dbReference type="PANTHER" id="PTHR33540">
    <property type="entry name" value="TRNA THREONYLCARBAMOYLADENOSINE BIOSYNTHESIS PROTEIN TSAE"/>
    <property type="match status" value="1"/>
</dbReference>
<dbReference type="Gene3D" id="3.40.50.300">
    <property type="entry name" value="P-loop containing nucleotide triphosphate hydrolases"/>
    <property type="match status" value="1"/>
</dbReference>
<keyword evidence="12" id="KW-1185">Reference proteome</keyword>
<organism evidence="11 12">
    <name type="scientific">Saccharospirillum mangrovi</name>
    <dbReference type="NCBI Taxonomy" id="2161747"/>
    <lineage>
        <taxon>Bacteria</taxon>
        <taxon>Pseudomonadati</taxon>
        <taxon>Pseudomonadota</taxon>
        <taxon>Gammaproteobacteria</taxon>
        <taxon>Oceanospirillales</taxon>
        <taxon>Saccharospirillaceae</taxon>
        <taxon>Saccharospirillum</taxon>
    </lineage>
</organism>
<dbReference type="InterPro" id="IPR003442">
    <property type="entry name" value="T6A_TsaE"/>
</dbReference>
<keyword evidence="4" id="KW-0963">Cytoplasm</keyword>
<evidence type="ECO:0000256" key="10">
    <source>
        <dbReference type="ARBA" id="ARBA00032441"/>
    </source>
</evidence>
<dbReference type="Proteomes" id="UP001595617">
    <property type="component" value="Unassembled WGS sequence"/>
</dbReference>
<evidence type="ECO:0000256" key="4">
    <source>
        <dbReference type="ARBA" id="ARBA00022490"/>
    </source>
</evidence>
<dbReference type="PANTHER" id="PTHR33540:SF2">
    <property type="entry name" value="TRNA THREONYLCARBAMOYLADENOSINE BIOSYNTHESIS PROTEIN TSAE"/>
    <property type="match status" value="1"/>
</dbReference>
<evidence type="ECO:0000256" key="3">
    <source>
        <dbReference type="ARBA" id="ARBA00019010"/>
    </source>
</evidence>
<gene>
    <name evidence="11" type="primary">tsaE</name>
    <name evidence="11" type="ORF">ACFOOG_13810</name>
</gene>
<proteinExistence type="inferred from homology"/>
<sequence length="169" mass="18940">MSTVSTSTQSLIEGQLWLPDADATERCGVRLSPAVQRHPGAMIYLHGDLGMGKTALTRGILHGLGWQGTVKSPTYTLVEGYEWDSMRVFHFDLYRLADPEELEFIGIRDYDTADAVCLVEWPDKGRGVLRSPDVILHLVEQGAGRLLHWHAYTPLGQQWIEPLKGEQQV</sequence>
<evidence type="ECO:0000256" key="1">
    <source>
        <dbReference type="ARBA" id="ARBA00004496"/>
    </source>
</evidence>
<comment type="caution">
    <text evidence="11">The sequence shown here is derived from an EMBL/GenBank/DDBJ whole genome shotgun (WGS) entry which is preliminary data.</text>
</comment>
<reference evidence="12" key="1">
    <citation type="journal article" date="2019" name="Int. J. Syst. Evol. Microbiol.">
        <title>The Global Catalogue of Microorganisms (GCM) 10K type strain sequencing project: providing services to taxonomists for standard genome sequencing and annotation.</title>
        <authorList>
            <consortium name="The Broad Institute Genomics Platform"/>
            <consortium name="The Broad Institute Genome Sequencing Center for Infectious Disease"/>
            <person name="Wu L."/>
            <person name="Ma J."/>
        </authorList>
    </citation>
    <scope>NUCLEOTIDE SEQUENCE [LARGE SCALE GENOMIC DNA]</scope>
    <source>
        <strain evidence="12">IBRC 10765</strain>
    </source>
</reference>
<evidence type="ECO:0000256" key="2">
    <source>
        <dbReference type="ARBA" id="ARBA00007599"/>
    </source>
</evidence>
<keyword evidence="8" id="KW-0067">ATP-binding</keyword>
<dbReference type="NCBIfam" id="TIGR00150">
    <property type="entry name" value="T6A_YjeE"/>
    <property type="match status" value="1"/>
</dbReference>
<accession>A0ABV8A0B3</accession>
<evidence type="ECO:0000313" key="11">
    <source>
        <dbReference type="EMBL" id="MFC3853916.1"/>
    </source>
</evidence>
<dbReference type="Pfam" id="PF02367">
    <property type="entry name" value="TsaE"/>
    <property type="match status" value="1"/>
</dbReference>
<dbReference type="SUPFAM" id="SSF52540">
    <property type="entry name" value="P-loop containing nucleoside triphosphate hydrolases"/>
    <property type="match status" value="1"/>
</dbReference>
<evidence type="ECO:0000256" key="5">
    <source>
        <dbReference type="ARBA" id="ARBA00022694"/>
    </source>
</evidence>
<name>A0ABV8A0B3_9GAMM</name>
<evidence type="ECO:0000313" key="12">
    <source>
        <dbReference type="Proteomes" id="UP001595617"/>
    </source>
</evidence>
<evidence type="ECO:0000256" key="7">
    <source>
        <dbReference type="ARBA" id="ARBA00022741"/>
    </source>
</evidence>
<dbReference type="EMBL" id="JBHRYR010000004">
    <property type="protein sequence ID" value="MFC3853916.1"/>
    <property type="molecule type" value="Genomic_DNA"/>
</dbReference>
<keyword evidence="6" id="KW-0479">Metal-binding</keyword>
<comment type="subcellular location">
    <subcellularLocation>
        <location evidence="1">Cytoplasm</location>
    </subcellularLocation>
</comment>
<dbReference type="InterPro" id="IPR027417">
    <property type="entry name" value="P-loop_NTPase"/>
</dbReference>